<dbReference type="OrthoDB" id="74991at2759"/>
<dbReference type="Proteomes" id="UP000243217">
    <property type="component" value="Unassembled WGS sequence"/>
</dbReference>
<evidence type="ECO:0000256" key="4">
    <source>
        <dbReference type="ARBA" id="ARBA00022691"/>
    </source>
</evidence>
<feature type="binding site" evidence="7">
    <location>
        <position position="116"/>
    </location>
    <ligand>
        <name>S-adenosyl-L-methionine</name>
        <dbReference type="ChEBI" id="CHEBI:59789"/>
    </ligand>
</feature>
<keyword evidence="12" id="KW-1185">Reference proteome</keyword>
<feature type="binding site" evidence="7">
    <location>
        <position position="42"/>
    </location>
    <ligand>
        <name>S-adenosyl-L-methionine</name>
        <dbReference type="ChEBI" id="CHEBI:59789"/>
    </ligand>
</feature>
<sequence>MPKEKKMKRRRAATTAEAAGNGQNTHGRTLATPNTSLGQHFLKNPMIASEIVSKAAIRGTDICLEVGPGTGNITVKLLEQAKKVIAVEFDPRMIAEVQKRVQNTEHANHLHIIHGDAIKVQLPFFDVCVANLPYQISSPFVFKLLSHRPMFRCAVVMFQEEFAKRLSARPGDELYCRLSVNTQLLAKVDQLIKVGRNNFRPPPKVESRVVRIEPKNPPPPEWDGMVKIIFNRKNKTLHSCFTTKSVLTILLDNYRTYCSLNNMLPAANFDIKALVEETLNETGYSEQRGAKMDLDDFLILFILRAKIFLIHYISFWKLMQTEEDVSGNTHWADTIQFEFCGDVLTLIQDPQSSVLGSTVWDSSKCFIKFMEKHRESLFDVSFLQHKRKKEKINVLELGAGCGLAGIAMAKLGFHVVLTDVGDVLEWLEQNVALNFNEEECLTRIFTREYSWGTSYEAIQSILPKTPPFDVILCADVLYDAVAVKPLIQSILALTNRKSVIYIANERRSPSVREEFFKYLNAHFVWREVILMPWYVA</sequence>
<dbReference type="EC" id="2.1.1.-" evidence="8"/>
<feature type="binding site" evidence="7">
    <location>
        <position position="40"/>
    </location>
    <ligand>
        <name>S-adenosyl-L-methionine</name>
        <dbReference type="ChEBI" id="CHEBI:59789"/>
    </ligand>
</feature>
<reference evidence="11 12" key="1">
    <citation type="journal article" date="2014" name="Genome Biol. Evol.">
        <title>The secreted proteins of Achlya hypogyna and Thraustotheca clavata identify the ancestral oomycete secretome and reveal gene acquisitions by horizontal gene transfer.</title>
        <authorList>
            <person name="Misner I."/>
            <person name="Blouin N."/>
            <person name="Leonard G."/>
            <person name="Richards T.A."/>
            <person name="Lane C.E."/>
        </authorList>
    </citation>
    <scope>NUCLEOTIDE SEQUENCE [LARGE SCALE GENOMIC DNA]</scope>
    <source>
        <strain evidence="11 12">ATCC 34112</strain>
    </source>
</reference>
<keyword evidence="4 7" id="KW-0949">S-adenosyl-L-methionine</keyword>
<feature type="domain" description="Ribosomal RNA adenine methylase transferase N-terminal" evidence="10">
    <location>
        <begin position="47"/>
        <end position="216"/>
    </location>
</feature>
<dbReference type="GO" id="GO:0000179">
    <property type="term" value="F:rRNA (adenine-N6,N6-)-dimethyltransferase activity"/>
    <property type="evidence" value="ECO:0007669"/>
    <property type="project" value="UniProtKB-UniRule"/>
</dbReference>
<dbReference type="InterPro" id="IPR019410">
    <property type="entry name" value="Methyltransf_16"/>
</dbReference>
<dbReference type="GO" id="GO:0003723">
    <property type="term" value="F:RNA binding"/>
    <property type="evidence" value="ECO:0007669"/>
    <property type="project" value="UniProtKB-UniRule"/>
</dbReference>
<evidence type="ECO:0000256" key="3">
    <source>
        <dbReference type="ARBA" id="ARBA00022679"/>
    </source>
</evidence>
<dbReference type="AlphaFoldDB" id="A0A1W0A6P4"/>
<dbReference type="EMBL" id="JNBS01000396">
    <property type="protein sequence ID" value="OQS05964.1"/>
    <property type="molecule type" value="Genomic_DNA"/>
</dbReference>
<evidence type="ECO:0000313" key="12">
    <source>
        <dbReference type="Proteomes" id="UP000243217"/>
    </source>
</evidence>
<feature type="binding site" evidence="7">
    <location>
        <position position="131"/>
    </location>
    <ligand>
        <name>S-adenosyl-L-methionine</name>
        <dbReference type="ChEBI" id="CHEBI:59789"/>
    </ligand>
</feature>
<dbReference type="InterPro" id="IPR020596">
    <property type="entry name" value="rRNA_Ade_Mease_Trfase_CS"/>
</dbReference>
<comment type="caution">
    <text evidence="11">The sequence shown here is derived from an EMBL/GenBank/DDBJ whole genome shotgun (WGS) entry which is preliminary data.</text>
</comment>
<feature type="binding site" evidence="7">
    <location>
        <position position="88"/>
    </location>
    <ligand>
        <name>S-adenosyl-L-methionine</name>
        <dbReference type="ChEBI" id="CHEBI:59789"/>
    </ligand>
</feature>
<accession>A0A1W0A6P4</accession>
<evidence type="ECO:0000256" key="8">
    <source>
        <dbReference type="RuleBase" id="RU362106"/>
    </source>
</evidence>
<evidence type="ECO:0000256" key="9">
    <source>
        <dbReference type="SAM" id="MobiDB-lite"/>
    </source>
</evidence>
<evidence type="ECO:0000313" key="11">
    <source>
        <dbReference type="EMBL" id="OQS05964.1"/>
    </source>
</evidence>
<dbReference type="Gene3D" id="1.10.8.480">
    <property type="match status" value="1"/>
</dbReference>
<comment type="similarity">
    <text evidence="6 7 8">Belongs to the class I-like SAM-binding methyltransferase superfamily. rRNA adenine N(6)-methyltransferase family.</text>
</comment>
<keyword evidence="5 7" id="KW-0694">RNA-binding</keyword>
<feature type="compositionally biased region" description="Basic residues" evidence="9">
    <location>
        <begin position="1"/>
        <end position="12"/>
    </location>
</feature>
<dbReference type="InterPro" id="IPR011530">
    <property type="entry name" value="rRNA_adenine_dimethylase"/>
</dbReference>
<gene>
    <name evidence="11" type="ORF">THRCLA_01950</name>
</gene>
<dbReference type="PANTHER" id="PTHR11727:SF7">
    <property type="entry name" value="DIMETHYLADENOSINE TRANSFERASE-RELATED"/>
    <property type="match status" value="1"/>
</dbReference>
<dbReference type="PROSITE" id="PS01131">
    <property type="entry name" value="RRNA_A_DIMETH"/>
    <property type="match status" value="1"/>
</dbReference>
<evidence type="ECO:0000256" key="7">
    <source>
        <dbReference type="PROSITE-ProRule" id="PRU01026"/>
    </source>
</evidence>
<evidence type="ECO:0000256" key="6">
    <source>
        <dbReference type="ARBA" id="ARBA00061109"/>
    </source>
</evidence>
<dbReference type="InterPro" id="IPR001737">
    <property type="entry name" value="KsgA/Erm"/>
</dbReference>
<feature type="region of interest" description="Disordered" evidence="9">
    <location>
        <begin position="1"/>
        <end position="29"/>
    </location>
</feature>
<proteinExistence type="inferred from homology"/>
<dbReference type="SUPFAM" id="SSF53335">
    <property type="entry name" value="S-adenosyl-L-methionine-dependent methyltransferases"/>
    <property type="match status" value="2"/>
</dbReference>
<dbReference type="Pfam" id="PF10294">
    <property type="entry name" value="Methyltransf_16"/>
    <property type="match status" value="1"/>
</dbReference>
<evidence type="ECO:0000256" key="1">
    <source>
        <dbReference type="ARBA" id="ARBA00022552"/>
    </source>
</evidence>
<dbReference type="STRING" id="74557.A0A1W0A6P4"/>
<keyword evidence="2 7" id="KW-0489">Methyltransferase</keyword>
<dbReference type="SMART" id="SM00650">
    <property type="entry name" value="rADc"/>
    <property type="match status" value="1"/>
</dbReference>
<evidence type="ECO:0000256" key="2">
    <source>
        <dbReference type="ARBA" id="ARBA00022603"/>
    </source>
</evidence>
<dbReference type="InterPro" id="IPR020598">
    <property type="entry name" value="rRNA_Ade_methylase_Trfase_N"/>
</dbReference>
<dbReference type="Pfam" id="PF00398">
    <property type="entry name" value="RrnaAD"/>
    <property type="match status" value="1"/>
</dbReference>
<name>A0A1W0A6P4_9STRA</name>
<dbReference type="Gene3D" id="3.40.50.150">
    <property type="entry name" value="Vaccinia Virus protein VP39"/>
    <property type="match status" value="2"/>
</dbReference>
<evidence type="ECO:0000256" key="5">
    <source>
        <dbReference type="ARBA" id="ARBA00022884"/>
    </source>
</evidence>
<feature type="binding site" evidence="7">
    <location>
        <position position="67"/>
    </location>
    <ligand>
        <name>S-adenosyl-L-methionine</name>
        <dbReference type="ChEBI" id="CHEBI:59789"/>
    </ligand>
</feature>
<protein>
    <recommendedName>
        <fullName evidence="8">rRNA adenine N(6)-methyltransferase</fullName>
        <ecNumber evidence="8">2.1.1.-</ecNumber>
    </recommendedName>
</protein>
<dbReference type="NCBIfam" id="TIGR00755">
    <property type="entry name" value="ksgA"/>
    <property type="match status" value="1"/>
</dbReference>
<dbReference type="PROSITE" id="PS51689">
    <property type="entry name" value="SAM_RNA_A_N6_MT"/>
    <property type="match status" value="1"/>
</dbReference>
<dbReference type="FunFam" id="3.40.50.150:FF:000007">
    <property type="entry name" value="rRNA adenine N(6)-methyltransferase"/>
    <property type="match status" value="1"/>
</dbReference>
<organism evidence="11 12">
    <name type="scientific">Thraustotheca clavata</name>
    <dbReference type="NCBI Taxonomy" id="74557"/>
    <lineage>
        <taxon>Eukaryota</taxon>
        <taxon>Sar</taxon>
        <taxon>Stramenopiles</taxon>
        <taxon>Oomycota</taxon>
        <taxon>Saprolegniomycetes</taxon>
        <taxon>Saprolegniales</taxon>
        <taxon>Achlyaceae</taxon>
        <taxon>Thraustotheca</taxon>
    </lineage>
</organism>
<dbReference type="InterPro" id="IPR029063">
    <property type="entry name" value="SAM-dependent_MTases_sf"/>
</dbReference>
<keyword evidence="1 8" id="KW-0698">rRNA processing</keyword>
<keyword evidence="3 7" id="KW-0808">Transferase</keyword>
<dbReference type="PANTHER" id="PTHR11727">
    <property type="entry name" value="DIMETHYLADENOSINE TRANSFERASE"/>
    <property type="match status" value="1"/>
</dbReference>
<dbReference type="CDD" id="cd02440">
    <property type="entry name" value="AdoMet_MTases"/>
    <property type="match status" value="2"/>
</dbReference>
<evidence type="ECO:0000259" key="10">
    <source>
        <dbReference type="SMART" id="SM00650"/>
    </source>
</evidence>